<evidence type="ECO:0000256" key="1">
    <source>
        <dbReference type="SAM" id="MobiDB-lite"/>
    </source>
</evidence>
<name>A0ABU8UPI7_9ACTN</name>
<feature type="compositionally biased region" description="Basic and acidic residues" evidence="1">
    <location>
        <begin position="85"/>
        <end position="98"/>
    </location>
</feature>
<dbReference type="Proteomes" id="UP001376459">
    <property type="component" value="Unassembled WGS sequence"/>
</dbReference>
<feature type="compositionally biased region" description="Low complexity" evidence="1">
    <location>
        <begin position="150"/>
        <end position="178"/>
    </location>
</feature>
<feature type="region of interest" description="Disordered" evidence="1">
    <location>
        <begin position="79"/>
        <end position="178"/>
    </location>
</feature>
<dbReference type="EMBL" id="JBBKAK010000001">
    <property type="protein sequence ID" value="MEJ8670060.1"/>
    <property type="molecule type" value="Genomic_DNA"/>
</dbReference>
<evidence type="ECO:0000313" key="2">
    <source>
        <dbReference type="EMBL" id="MEJ8670060.1"/>
    </source>
</evidence>
<sequence length="178" mass="18820">MVTATLEWDGGSEQRRKRGADLDLYALFVPASKAIRGDQAPGTLITPKKGSRPARASDTAHKGKGADVVYYKRLGSRKNSPFIHLDGDARVPGRETLRIVRPTSRATSCSAPTPRSATASAPSAASGRRSSSPTGAARPSRSRSSRTRRPGTGWPSPSSTSPRPTGRRSSTSRPTAPV</sequence>
<proteinExistence type="predicted"/>
<gene>
    <name evidence="2" type="ORF">WKI71_21575</name>
</gene>
<feature type="compositionally biased region" description="Basic residues" evidence="1">
    <location>
        <begin position="140"/>
        <end position="149"/>
    </location>
</feature>
<reference evidence="2 3" key="1">
    <citation type="submission" date="2024-03" db="EMBL/GenBank/DDBJ databases">
        <title>Novel Streptomyces species of biotechnological and ecological value are a feature of Machair soil.</title>
        <authorList>
            <person name="Prole J.R."/>
            <person name="Goodfellow M."/>
            <person name="Allenby N."/>
            <person name="Ward A.C."/>
        </authorList>
    </citation>
    <scope>NUCLEOTIDE SEQUENCE [LARGE SCALE GENOMIC DNA]</scope>
    <source>
        <strain evidence="2 3">MS1.AVA.1</strain>
    </source>
</reference>
<organism evidence="2 3">
    <name type="scientific">Streptomyces machairae</name>
    <dbReference type="NCBI Taxonomy" id="3134109"/>
    <lineage>
        <taxon>Bacteria</taxon>
        <taxon>Bacillati</taxon>
        <taxon>Actinomycetota</taxon>
        <taxon>Actinomycetes</taxon>
        <taxon>Kitasatosporales</taxon>
        <taxon>Streptomycetaceae</taxon>
        <taxon>Streptomyces</taxon>
    </lineage>
</organism>
<feature type="compositionally biased region" description="Low complexity" evidence="1">
    <location>
        <begin position="106"/>
        <end position="139"/>
    </location>
</feature>
<comment type="caution">
    <text evidence="2">The sequence shown here is derived from an EMBL/GenBank/DDBJ whole genome shotgun (WGS) entry which is preliminary data.</text>
</comment>
<evidence type="ECO:0000313" key="3">
    <source>
        <dbReference type="Proteomes" id="UP001376459"/>
    </source>
</evidence>
<accession>A0ABU8UPI7</accession>
<keyword evidence="3" id="KW-1185">Reference proteome</keyword>
<feature type="region of interest" description="Disordered" evidence="1">
    <location>
        <begin position="36"/>
        <end position="67"/>
    </location>
</feature>
<protein>
    <submittedName>
        <fullName evidence="2">Uncharacterized protein</fullName>
    </submittedName>
</protein>